<organism evidence="2">
    <name type="scientific">Candidatus Kentrum sp. DK</name>
    <dbReference type="NCBI Taxonomy" id="2126562"/>
    <lineage>
        <taxon>Bacteria</taxon>
        <taxon>Pseudomonadati</taxon>
        <taxon>Pseudomonadota</taxon>
        <taxon>Gammaproteobacteria</taxon>
        <taxon>Candidatus Kentrum</taxon>
    </lineage>
</organism>
<protein>
    <submittedName>
        <fullName evidence="2">Uncharacterized protein</fullName>
    </submittedName>
</protein>
<sequence>MWKRCQERRSESRHMKIPPLTRAAPVEKTRHIPPPTRKCAPLIALAICGGLELLEPLYGEVLARERP</sequence>
<proteinExistence type="predicted"/>
<evidence type="ECO:0000256" key="1">
    <source>
        <dbReference type="SAM" id="MobiDB-lite"/>
    </source>
</evidence>
<accession>A0A450T469</accession>
<gene>
    <name evidence="2" type="ORF">BECKDK2373C_GA0170839_10877</name>
</gene>
<dbReference type="EMBL" id="CAADEY010000087">
    <property type="protein sequence ID" value="VFJ61186.1"/>
    <property type="molecule type" value="Genomic_DNA"/>
</dbReference>
<feature type="compositionally biased region" description="Basic and acidic residues" evidence="1">
    <location>
        <begin position="1"/>
        <end position="14"/>
    </location>
</feature>
<dbReference type="AlphaFoldDB" id="A0A450T469"/>
<reference evidence="2" key="1">
    <citation type="submission" date="2019-02" db="EMBL/GenBank/DDBJ databases">
        <authorList>
            <person name="Gruber-Vodicka R. H."/>
            <person name="Seah K. B. B."/>
        </authorList>
    </citation>
    <scope>NUCLEOTIDE SEQUENCE</scope>
    <source>
        <strain evidence="2">BECK_DK161</strain>
    </source>
</reference>
<evidence type="ECO:0000313" key="2">
    <source>
        <dbReference type="EMBL" id="VFJ61186.1"/>
    </source>
</evidence>
<name>A0A450T469_9GAMM</name>
<feature type="region of interest" description="Disordered" evidence="1">
    <location>
        <begin position="1"/>
        <end position="32"/>
    </location>
</feature>